<protein>
    <recommendedName>
        <fullName evidence="2">ASPIC/UnbV domain-containing protein</fullName>
    </recommendedName>
</protein>
<dbReference type="InterPro" id="IPR013517">
    <property type="entry name" value="FG-GAP"/>
</dbReference>
<accession>A0AAD9K934</accession>
<dbReference type="Gene3D" id="2.130.10.130">
    <property type="entry name" value="Integrin alpha, N-terminal"/>
    <property type="match status" value="1"/>
</dbReference>
<dbReference type="Pfam" id="PF07593">
    <property type="entry name" value="UnbV_ASPIC"/>
    <property type="match status" value="1"/>
</dbReference>
<dbReference type="PANTHER" id="PTHR16026:SF0">
    <property type="entry name" value="CARTILAGE ACIDIC PROTEIN 1"/>
    <property type="match status" value="1"/>
</dbReference>
<comment type="caution">
    <text evidence="3">The sequence shown here is derived from an EMBL/GenBank/DDBJ whole genome shotgun (WGS) entry which is preliminary data.</text>
</comment>
<dbReference type="InterPro" id="IPR027039">
    <property type="entry name" value="Crtac1"/>
</dbReference>
<evidence type="ECO:0000313" key="3">
    <source>
        <dbReference type="EMBL" id="KAK2167114.1"/>
    </source>
</evidence>
<sequence>MIDLLSRAKEWYCNGTFKSVGALFTQLWSIHIFLREGDAIKQVPLLFVVMSGKSVSDYVAILQRFKNNMLNNPVVGHLIMDFEFGAVITDAVHSKGMFTKWSDVWLEDVDTYQKNGGMAVTDVDNDGNFDIIVAGFNGPNMVLKFDRSSGTFRNIATNDSPYDALRDEWGQTTSVAACDIDGDGREEIYMINVNREHDSLTSHPDKLFKWRNGKYNDLFADEINIKLGFQHFMSRSVACVDRYGIGKYGFIVSTYANNDQDMLKFVLIEMDEYSEYNDIEKGFIVLKDSSEESGLDKIATGMGIAVGPLLNTDGKSDIVVANEGNSLLKNGAHNFLFHNLGNGSFVNIAGQLGVSDENEAGRGVVLADFNDDGLFDIVCVNWNGPSRLYLQKNDQDGHRQFEDVSKAEFSDNYRVNSVVVADFNNDGQLEILFNNLGEDGHPQSNVLFTATSRGVAHHPFVRIIDIGDAEEIDGYGTGAVYVDVDDDGVLDLLLSHGQSQSQPVDIYRSLSGQANNYLRVSVLTKFGAPARGSSVKVLTKLGRSLHQVIDGGSGFSCQMEPVAHFGLGSDVPIKIIIQWTDGKQFVWLPSEKDINTTLLFYHPLYDMYHTVMNTTSTTLRTTYNNKTHTHREL</sequence>
<reference evidence="3" key="1">
    <citation type="journal article" date="2023" name="Mol. Biol. Evol.">
        <title>Third-Generation Sequencing Reveals the Adaptive Role of the Epigenome in Three Deep-Sea Polychaetes.</title>
        <authorList>
            <person name="Perez M."/>
            <person name="Aroh O."/>
            <person name="Sun Y."/>
            <person name="Lan Y."/>
            <person name="Juniper S.K."/>
            <person name="Young C.R."/>
            <person name="Angers B."/>
            <person name="Qian P.Y."/>
        </authorList>
    </citation>
    <scope>NUCLEOTIDE SEQUENCE</scope>
    <source>
        <strain evidence="3">P08H-3</strain>
    </source>
</reference>
<organism evidence="3 4">
    <name type="scientific">Paralvinella palmiformis</name>
    <dbReference type="NCBI Taxonomy" id="53620"/>
    <lineage>
        <taxon>Eukaryota</taxon>
        <taxon>Metazoa</taxon>
        <taxon>Spiralia</taxon>
        <taxon>Lophotrochozoa</taxon>
        <taxon>Annelida</taxon>
        <taxon>Polychaeta</taxon>
        <taxon>Sedentaria</taxon>
        <taxon>Canalipalpata</taxon>
        <taxon>Terebellida</taxon>
        <taxon>Terebelliformia</taxon>
        <taxon>Alvinellidae</taxon>
        <taxon>Paralvinella</taxon>
    </lineage>
</organism>
<dbReference type="InterPro" id="IPR011519">
    <property type="entry name" value="UnbV_ASPIC"/>
</dbReference>
<evidence type="ECO:0000313" key="4">
    <source>
        <dbReference type="Proteomes" id="UP001208570"/>
    </source>
</evidence>
<dbReference type="AlphaFoldDB" id="A0AAD9K934"/>
<proteinExistence type="predicted"/>
<dbReference type="Pfam" id="PF13517">
    <property type="entry name" value="FG-GAP_3"/>
    <property type="match status" value="2"/>
</dbReference>
<dbReference type="EMBL" id="JAODUP010000032">
    <property type="protein sequence ID" value="KAK2167114.1"/>
    <property type="molecule type" value="Genomic_DNA"/>
</dbReference>
<dbReference type="InterPro" id="IPR028994">
    <property type="entry name" value="Integrin_alpha_N"/>
</dbReference>
<gene>
    <name evidence="3" type="ORF">LSH36_32g20002</name>
</gene>
<keyword evidence="4" id="KW-1185">Reference proteome</keyword>
<evidence type="ECO:0000259" key="2">
    <source>
        <dbReference type="Pfam" id="PF07593"/>
    </source>
</evidence>
<keyword evidence="1" id="KW-0732">Signal</keyword>
<name>A0AAD9K934_9ANNE</name>
<dbReference type="PANTHER" id="PTHR16026">
    <property type="entry name" value="CARTILAGE ACIDIC PROTEIN 1"/>
    <property type="match status" value="1"/>
</dbReference>
<dbReference type="SUPFAM" id="SSF69318">
    <property type="entry name" value="Integrin alpha N-terminal domain"/>
    <property type="match status" value="1"/>
</dbReference>
<feature type="domain" description="ASPIC/UnbV" evidence="2">
    <location>
        <begin position="530"/>
        <end position="586"/>
    </location>
</feature>
<evidence type="ECO:0000256" key="1">
    <source>
        <dbReference type="ARBA" id="ARBA00022729"/>
    </source>
</evidence>
<dbReference type="Proteomes" id="UP001208570">
    <property type="component" value="Unassembled WGS sequence"/>
</dbReference>